<dbReference type="AlphaFoldDB" id="A9DSL4"/>
<gene>
    <name evidence="1" type="ORF">KAOT1_17348</name>
</gene>
<dbReference type="Pfam" id="PF20391">
    <property type="entry name" value="DUF6686"/>
    <property type="match status" value="1"/>
</dbReference>
<dbReference type="eggNOG" id="ENOG5033124">
    <property type="taxonomic scope" value="Bacteria"/>
</dbReference>
<reference evidence="1 2" key="1">
    <citation type="journal article" date="2011" name="J. Bacteriol.">
        <title>Genome sequence of the algicidal bacterium Kordia algicida OT-1.</title>
        <authorList>
            <person name="Lee H.S."/>
            <person name="Kang S.G."/>
            <person name="Kwon K.K."/>
            <person name="Lee J.H."/>
            <person name="Kim S.J."/>
        </authorList>
    </citation>
    <scope>NUCLEOTIDE SEQUENCE [LARGE SCALE GENOMIC DNA]</scope>
    <source>
        <strain evidence="1 2">OT-1</strain>
    </source>
</reference>
<dbReference type="HOGENOM" id="CLU_2048851_0_0_10"/>
<dbReference type="InterPro" id="IPR046508">
    <property type="entry name" value="DUF6686"/>
</dbReference>
<proteinExistence type="predicted"/>
<accession>A9DSL4</accession>
<dbReference type="OrthoDB" id="1354274at2"/>
<comment type="caution">
    <text evidence="1">The sequence shown here is derived from an EMBL/GenBank/DDBJ whole genome shotgun (WGS) entry which is preliminary data.</text>
</comment>
<keyword evidence="2" id="KW-1185">Reference proteome</keyword>
<name>A9DSL4_9FLAO</name>
<protein>
    <submittedName>
        <fullName evidence="1">Uncharacterized protein</fullName>
    </submittedName>
</protein>
<organism evidence="1 2">
    <name type="scientific">Kordia algicida OT-1</name>
    <dbReference type="NCBI Taxonomy" id="391587"/>
    <lineage>
        <taxon>Bacteria</taxon>
        <taxon>Pseudomonadati</taxon>
        <taxon>Bacteroidota</taxon>
        <taxon>Flavobacteriia</taxon>
        <taxon>Flavobacteriales</taxon>
        <taxon>Flavobacteriaceae</taxon>
        <taxon>Kordia</taxon>
    </lineage>
</organism>
<dbReference type="EMBL" id="ABIB01000003">
    <property type="protein sequence ID" value="EDP96951.1"/>
    <property type="molecule type" value="Genomic_DNA"/>
</dbReference>
<evidence type="ECO:0000313" key="2">
    <source>
        <dbReference type="Proteomes" id="UP000002945"/>
    </source>
</evidence>
<sequence>MSDIHRIYHNDIGIAFQWKQDLAKNKHDRFQVIFRDTGFYLTLSQLKNFAKLIEQAANRGYCKDCKAKNNCRSILLKTPAANVDLAVSEKELETISDLIEGTLFQIHLRTYLNDLCRN</sequence>
<evidence type="ECO:0000313" key="1">
    <source>
        <dbReference type="EMBL" id="EDP96951.1"/>
    </source>
</evidence>
<dbReference type="RefSeq" id="WP_007096004.1">
    <property type="nucleotide sequence ID" value="NZ_CP142125.1"/>
</dbReference>
<dbReference type="Proteomes" id="UP000002945">
    <property type="component" value="Unassembled WGS sequence"/>
</dbReference>